<feature type="transmembrane region" description="Helical" evidence="2">
    <location>
        <begin position="248"/>
        <end position="270"/>
    </location>
</feature>
<dbReference type="SMART" id="SM00271">
    <property type="entry name" value="DnaJ"/>
    <property type="match status" value="1"/>
</dbReference>
<evidence type="ECO:0000259" key="3">
    <source>
        <dbReference type="PROSITE" id="PS50076"/>
    </source>
</evidence>
<gene>
    <name evidence="4" type="ORF">VHEMI09809</name>
</gene>
<protein>
    <recommendedName>
        <fullName evidence="3">J domain-containing protein</fullName>
    </recommendedName>
</protein>
<dbReference type="STRING" id="1531966.A0A0A1TR16"/>
<dbReference type="PANTHER" id="PTHR44873:SF1">
    <property type="entry name" value="DNAJ HOMOLOG SUBFAMILY C MEMBER 30, MITOCHONDRIAL"/>
    <property type="match status" value="1"/>
</dbReference>
<dbReference type="AlphaFoldDB" id="A0A0A1TR16"/>
<dbReference type="PRINTS" id="PR00625">
    <property type="entry name" value="JDOMAIN"/>
</dbReference>
<dbReference type="PANTHER" id="PTHR44873">
    <property type="entry name" value="DNAJ HOMOLOG SUBFAMILY C MEMBER 30, MITOCHONDRIAL"/>
    <property type="match status" value="1"/>
</dbReference>
<name>A0A0A1TR16_9HYPO</name>
<dbReference type="CDD" id="cd06257">
    <property type="entry name" value="DnaJ"/>
    <property type="match status" value="1"/>
</dbReference>
<keyword evidence="2" id="KW-0472">Membrane</keyword>
<dbReference type="Proteomes" id="UP000039046">
    <property type="component" value="Unassembled WGS sequence"/>
</dbReference>
<dbReference type="Pfam" id="PF00226">
    <property type="entry name" value="DnaJ"/>
    <property type="match status" value="1"/>
</dbReference>
<proteinExistence type="predicted"/>
<evidence type="ECO:0000313" key="4">
    <source>
        <dbReference type="EMBL" id="CEJ94268.1"/>
    </source>
</evidence>
<dbReference type="InterPro" id="IPR053025">
    <property type="entry name" value="Mito_ATP_Synthase-Asso"/>
</dbReference>
<dbReference type="InterPro" id="IPR036869">
    <property type="entry name" value="J_dom_sf"/>
</dbReference>
<dbReference type="PROSITE" id="PS50076">
    <property type="entry name" value="DNAJ_2"/>
    <property type="match status" value="1"/>
</dbReference>
<keyword evidence="5" id="KW-1185">Reference proteome</keyword>
<accession>A0A0A1TR16</accession>
<keyword evidence="2" id="KW-1133">Transmembrane helix</keyword>
<sequence>MPPRLFFSACRAHPVVPRLCIRTQRFHTTPTQRTSVEDLTRKTHYQRLNVPTDASPATIKKSFYALSKAHHPDTNPSPSAASLFALLSESYTVLSNATRRASYDRDTLRLQPARGGSYSSTQSPAGGRPASGLSKRRGSFRGPPPSFYRSGGWGDRTEKRRTAHETSTGGEGANAEQQHRQHTEADSGLGGMGPGSNPFKDAEYVRSTPHFDKESHTKTHKAEDRRRWERRRRAVDEDGVEFEPQASLGAHFLIVAGILGATIVAPMVYLQFLRLERHKREA</sequence>
<dbReference type="HOGENOM" id="CLU_050546_0_0_1"/>
<feature type="compositionally biased region" description="Basic and acidic residues" evidence="1">
    <location>
        <begin position="155"/>
        <end position="164"/>
    </location>
</feature>
<dbReference type="InterPro" id="IPR001623">
    <property type="entry name" value="DnaJ_domain"/>
</dbReference>
<evidence type="ECO:0000256" key="2">
    <source>
        <dbReference type="SAM" id="Phobius"/>
    </source>
</evidence>
<feature type="region of interest" description="Disordered" evidence="1">
    <location>
        <begin position="98"/>
        <end position="228"/>
    </location>
</feature>
<dbReference type="OrthoDB" id="10250354at2759"/>
<dbReference type="Gene3D" id="1.10.287.110">
    <property type="entry name" value="DnaJ domain"/>
    <property type="match status" value="1"/>
</dbReference>
<reference evidence="4 5" key="1">
    <citation type="journal article" date="2015" name="Genome Announc.">
        <title>Draft Genome Sequence and Gene Annotation of the Entomopathogenic Fungus Verticillium hemipterigenum.</title>
        <authorList>
            <person name="Horn F."/>
            <person name="Habel A."/>
            <person name="Scharf D.H."/>
            <person name="Dworschak J."/>
            <person name="Brakhage A.A."/>
            <person name="Guthke R."/>
            <person name="Hertweck C."/>
            <person name="Linde J."/>
        </authorList>
    </citation>
    <scope>NUCLEOTIDE SEQUENCE [LARGE SCALE GENOMIC DNA]</scope>
</reference>
<evidence type="ECO:0000256" key="1">
    <source>
        <dbReference type="SAM" id="MobiDB-lite"/>
    </source>
</evidence>
<keyword evidence="2" id="KW-0812">Transmembrane</keyword>
<dbReference type="EMBL" id="CDHN01000006">
    <property type="protein sequence ID" value="CEJ94268.1"/>
    <property type="molecule type" value="Genomic_DNA"/>
</dbReference>
<dbReference type="SUPFAM" id="SSF46565">
    <property type="entry name" value="Chaperone J-domain"/>
    <property type="match status" value="1"/>
</dbReference>
<feature type="compositionally biased region" description="Basic and acidic residues" evidence="1">
    <location>
        <begin position="200"/>
        <end position="227"/>
    </location>
</feature>
<organism evidence="4 5">
    <name type="scientific">[Torrubiella] hemipterigena</name>
    <dbReference type="NCBI Taxonomy" id="1531966"/>
    <lineage>
        <taxon>Eukaryota</taxon>
        <taxon>Fungi</taxon>
        <taxon>Dikarya</taxon>
        <taxon>Ascomycota</taxon>
        <taxon>Pezizomycotina</taxon>
        <taxon>Sordariomycetes</taxon>
        <taxon>Hypocreomycetidae</taxon>
        <taxon>Hypocreales</taxon>
        <taxon>Clavicipitaceae</taxon>
        <taxon>Clavicipitaceae incertae sedis</taxon>
        <taxon>'Torrubiella' clade</taxon>
    </lineage>
</organism>
<feature type="domain" description="J" evidence="3">
    <location>
        <begin position="43"/>
        <end position="107"/>
    </location>
</feature>
<evidence type="ECO:0000313" key="5">
    <source>
        <dbReference type="Proteomes" id="UP000039046"/>
    </source>
</evidence>